<keyword evidence="16" id="KW-1185">Reference proteome</keyword>
<keyword evidence="9 13" id="KW-1133">Transmembrane helix</keyword>
<sequence>MTAPGTPLHETVVDRPVGGDGPSGLGRMYVLLFALLAGVGLNAGWIAAMSYDLVNMTRIDTCLFNSGLSHIQGRWMRDGNTLEAFEALSPAVFSGCMKSATLPWTLTMLAAAVGTLAAAALSMVIGGLWVRWRLRREGPAREEAVGEARQRFGQLCAEHGLTGRPPELWISRPGSRFTEAFTTGVPLRRPLVVVPAGVACGGAARFDPVVHHELAHVKARDVARASAAWWSGWVSVTVTAVAIAPYFDPKGSSLTKPLLGLLIAGGLTLILIIFRAHLLRIREHAADRLAAACLHRPEQLTGLLSGQRPAVVATGRMPGVARLLFACHPSPARRVRLLSTDATVDEGGFLSSLMTALLVLLLVQPVNQVALNSTGWLGNTEVPLYALAGCLIAGLLVPMWVHRATAARQLGVPASWHGPVLGVGLGVTAGFCLPFPGLTVSPGMMALATHWITGPLIFAVVCGMTWLLVRLAQDVDTAGRWGMLLTTGAAALVAGVTLSNAIKLVVNAAGGLRPAVLRVIPLSLDGLSDWDTVLIFGLIALLAVMSALARPRPRRLSSEWWAKLRHDPVPRLMLAMIVIAVTTGTVVTALRLPDDPSRAAEVHLVWQRIWVFAFAGWVVLLALLYRAPGRRAGGSRPPGALARALTTAALTSLVSAFVQFGVEVATGGGWRPAHHRWLAEEYVLTTLGFLLILIVVLAPLATLIHPLLPRRSLPASRGRRHLIAAAVSVSVCVAVMLGAVDVFTGRPGDMNEVLRLGPSTPIPTESAPAPGGNAGRQLSQDEANTIADAIGPVLPGWTRKPYEPTEPDAPADPTACPPTVGEDGLDPVAEAEVVYSAGAAKHPPNGADIYITVASYPSVLDPEEELAAQRAGIARCPRWSTDNADSVDGRSHWRLREWPTGPFPFATLGSRMAMTMRTNNGTIVTTGDSIIAIIGHNSIQLMVVYGHAGEPPETRLKKLDDKLLAALLTAVRKLDET</sequence>
<dbReference type="Proteomes" id="UP000638560">
    <property type="component" value="Unassembled WGS sequence"/>
</dbReference>
<keyword evidence="8" id="KW-0862">Zinc</keyword>
<feature type="transmembrane region" description="Helical" evidence="13">
    <location>
        <begin position="569"/>
        <end position="589"/>
    </location>
</feature>
<dbReference type="RefSeq" id="WP_196205029.1">
    <property type="nucleotide sequence ID" value="NZ_JADPUN010000275.1"/>
</dbReference>
<evidence type="ECO:0000256" key="4">
    <source>
        <dbReference type="ARBA" id="ARBA00022670"/>
    </source>
</evidence>
<feature type="transmembrane region" description="Helical" evidence="13">
    <location>
        <begin position="227"/>
        <end position="247"/>
    </location>
</feature>
<feature type="transmembrane region" description="Helical" evidence="13">
    <location>
        <begin position="682"/>
        <end position="701"/>
    </location>
</feature>
<keyword evidence="3" id="KW-1003">Cell membrane</keyword>
<comment type="subcellular location">
    <subcellularLocation>
        <location evidence="2">Cell membrane</location>
        <topology evidence="2">Multi-pass membrane protein</topology>
    </subcellularLocation>
</comment>
<evidence type="ECO:0000256" key="6">
    <source>
        <dbReference type="ARBA" id="ARBA00022723"/>
    </source>
</evidence>
<evidence type="ECO:0000256" key="2">
    <source>
        <dbReference type="ARBA" id="ARBA00004651"/>
    </source>
</evidence>
<comment type="cofactor">
    <cofactor evidence="1">
        <name>Zn(2+)</name>
        <dbReference type="ChEBI" id="CHEBI:29105"/>
    </cofactor>
</comment>
<dbReference type="PANTHER" id="PTHR43221">
    <property type="entry name" value="PROTEASE HTPX"/>
    <property type="match status" value="1"/>
</dbReference>
<proteinExistence type="predicted"/>
<feature type="transmembrane region" description="Helical" evidence="13">
    <location>
        <begin position="640"/>
        <end position="662"/>
    </location>
</feature>
<evidence type="ECO:0000256" key="8">
    <source>
        <dbReference type="ARBA" id="ARBA00022833"/>
    </source>
</evidence>
<evidence type="ECO:0000256" key="12">
    <source>
        <dbReference type="SAM" id="MobiDB-lite"/>
    </source>
</evidence>
<comment type="caution">
    <text evidence="15">The sequence shown here is derived from an EMBL/GenBank/DDBJ whole genome shotgun (WGS) entry which is preliminary data.</text>
</comment>
<keyword evidence="11 13" id="KW-0472">Membrane</keyword>
<keyword evidence="4" id="KW-0645">Protease</keyword>
<reference evidence="15 16" key="1">
    <citation type="submission" date="2020-11" db="EMBL/GenBank/DDBJ databases">
        <title>A novel isolate from a Black sea contaminated sediment with potential to produce alkanes: Plantactinospora alkalitolerans sp. nov.</title>
        <authorList>
            <person name="Carro L."/>
            <person name="Veyisoglu A."/>
            <person name="Guven K."/>
            <person name="Schumann P."/>
            <person name="Klenk H.-P."/>
            <person name="Sahin N."/>
        </authorList>
    </citation>
    <scope>NUCLEOTIDE SEQUENCE [LARGE SCALE GENOMIC DNA]</scope>
    <source>
        <strain evidence="15 16">S1510</strain>
    </source>
</reference>
<evidence type="ECO:0000313" key="16">
    <source>
        <dbReference type="Proteomes" id="UP000638560"/>
    </source>
</evidence>
<dbReference type="EMBL" id="JADPUN010000275">
    <property type="protein sequence ID" value="MBF9133523.1"/>
    <property type="molecule type" value="Genomic_DNA"/>
</dbReference>
<dbReference type="PANTHER" id="PTHR43221:SF1">
    <property type="entry name" value="PROTEASE HTPX"/>
    <property type="match status" value="1"/>
</dbReference>
<organism evidence="15 16">
    <name type="scientific">Plantactinospora alkalitolerans</name>
    <dbReference type="NCBI Taxonomy" id="2789879"/>
    <lineage>
        <taxon>Bacteria</taxon>
        <taxon>Bacillati</taxon>
        <taxon>Actinomycetota</taxon>
        <taxon>Actinomycetes</taxon>
        <taxon>Micromonosporales</taxon>
        <taxon>Micromonosporaceae</taxon>
        <taxon>Plantactinospora</taxon>
    </lineage>
</organism>
<keyword evidence="6" id="KW-0479">Metal-binding</keyword>
<feature type="transmembrane region" description="Helical" evidence="13">
    <location>
        <begin position="414"/>
        <end position="436"/>
    </location>
</feature>
<keyword evidence="5 13" id="KW-0812">Transmembrane</keyword>
<evidence type="ECO:0000256" key="1">
    <source>
        <dbReference type="ARBA" id="ARBA00001947"/>
    </source>
</evidence>
<feature type="transmembrane region" description="Helical" evidence="13">
    <location>
        <begin position="448"/>
        <end position="469"/>
    </location>
</feature>
<feature type="transmembrane region" description="Helical" evidence="13">
    <location>
        <begin position="481"/>
        <end position="502"/>
    </location>
</feature>
<feature type="domain" description="Peptidase M48" evidence="14">
    <location>
        <begin position="161"/>
        <end position="339"/>
    </location>
</feature>
<dbReference type="Pfam" id="PF01435">
    <property type="entry name" value="Peptidase_M48"/>
    <property type="match status" value="1"/>
</dbReference>
<feature type="transmembrane region" description="Helical" evidence="13">
    <location>
        <begin position="722"/>
        <end position="740"/>
    </location>
</feature>
<gene>
    <name evidence="15" type="ORF">I0C86_31990</name>
</gene>
<feature type="region of interest" description="Disordered" evidence="12">
    <location>
        <begin position="794"/>
        <end position="818"/>
    </location>
</feature>
<feature type="transmembrane region" description="Helical" evidence="13">
    <location>
        <begin position="259"/>
        <end position="278"/>
    </location>
</feature>
<keyword evidence="7" id="KW-0378">Hydrolase</keyword>
<feature type="transmembrane region" description="Helical" evidence="13">
    <location>
        <begin position="532"/>
        <end position="549"/>
    </location>
</feature>
<evidence type="ECO:0000256" key="9">
    <source>
        <dbReference type="ARBA" id="ARBA00022989"/>
    </source>
</evidence>
<dbReference type="GO" id="GO:0008237">
    <property type="term" value="F:metallopeptidase activity"/>
    <property type="evidence" value="ECO:0007669"/>
    <property type="project" value="UniProtKB-KW"/>
</dbReference>
<feature type="transmembrane region" description="Helical" evidence="13">
    <location>
        <begin position="383"/>
        <end position="402"/>
    </location>
</feature>
<feature type="transmembrane region" description="Helical" evidence="13">
    <location>
        <begin position="343"/>
        <end position="363"/>
    </location>
</feature>
<evidence type="ECO:0000256" key="11">
    <source>
        <dbReference type="ARBA" id="ARBA00023136"/>
    </source>
</evidence>
<feature type="transmembrane region" description="Helical" evidence="13">
    <location>
        <begin position="29"/>
        <end position="48"/>
    </location>
</feature>
<evidence type="ECO:0000256" key="10">
    <source>
        <dbReference type="ARBA" id="ARBA00023049"/>
    </source>
</evidence>
<name>A0ABS0H5Q1_9ACTN</name>
<protein>
    <submittedName>
        <fullName evidence="15">M48 family metalloprotease</fullName>
    </submittedName>
</protein>
<accession>A0ABS0H5Q1</accession>
<evidence type="ECO:0000259" key="14">
    <source>
        <dbReference type="Pfam" id="PF01435"/>
    </source>
</evidence>
<dbReference type="InterPro" id="IPR001915">
    <property type="entry name" value="Peptidase_M48"/>
</dbReference>
<evidence type="ECO:0000256" key="3">
    <source>
        <dbReference type="ARBA" id="ARBA00022475"/>
    </source>
</evidence>
<evidence type="ECO:0000256" key="7">
    <source>
        <dbReference type="ARBA" id="ARBA00022801"/>
    </source>
</evidence>
<feature type="transmembrane region" description="Helical" evidence="13">
    <location>
        <begin position="609"/>
        <end position="628"/>
    </location>
</feature>
<feature type="region of interest" description="Disordered" evidence="12">
    <location>
        <begin position="758"/>
        <end position="777"/>
    </location>
</feature>
<keyword evidence="10 15" id="KW-0482">Metalloprotease</keyword>
<feature type="transmembrane region" description="Helical" evidence="13">
    <location>
        <begin position="108"/>
        <end position="130"/>
    </location>
</feature>
<evidence type="ECO:0000313" key="15">
    <source>
        <dbReference type="EMBL" id="MBF9133523.1"/>
    </source>
</evidence>
<evidence type="ECO:0000256" key="5">
    <source>
        <dbReference type="ARBA" id="ARBA00022692"/>
    </source>
</evidence>
<evidence type="ECO:0000256" key="13">
    <source>
        <dbReference type="SAM" id="Phobius"/>
    </source>
</evidence>
<dbReference type="InterPro" id="IPR050083">
    <property type="entry name" value="HtpX_protease"/>
</dbReference>